<evidence type="ECO:0008006" key="3">
    <source>
        <dbReference type="Google" id="ProtNLM"/>
    </source>
</evidence>
<dbReference type="RefSeq" id="WP_357788001.1">
    <property type="nucleotide sequence ID" value="NZ_JBFAKC010000016.1"/>
</dbReference>
<evidence type="ECO:0000313" key="2">
    <source>
        <dbReference type="Proteomes" id="UP001551695"/>
    </source>
</evidence>
<dbReference type="PROSITE" id="PS51257">
    <property type="entry name" value="PROKAR_LIPOPROTEIN"/>
    <property type="match status" value="1"/>
</dbReference>
<comment type="caution">
    <text evidence="1">The sequence shown here is derived from an EMBL/GenBank/DDBJ whole genome shotgun (WGS) entry which is preliminary data.</text>
</comment>
<reference evidence="1 2" key="1">
    <citation type="submission" date="2024-06" db="EMBL/GenBank/DDBJ databases">
        <title>The Natural Products Discovery Center: Release of the First 8490 Sequenced Strains for Exploring Actinobacteria Biosynthetic Diversity.</title>
        <authorList>
            <person name="Kalkreuter E."/>
            <person name="Kautsar S.A."/>
            <person name="Yang D."/>
            <person name="Bader C.D."/>
            <person name="Teijaro C.N."/>
            <person name="Fluegel L."/>
            <person name="Davis C.M."/>
            <person name="Simpson J.R."/>
            <person name="Lauterbach L."/>
            <person name="Steele A.D."/>
            <person name="Gui C."/>
            <person name="Meng S."/>
            <person name="Li G."/>
            <person name="Viehrig K."/>
            <person name="Ye F."/>
            <person name="Su P."/>
            <person name="Kiefer A.F."/>
            <person name="Nichols A."/>
            <person name="Cepeda A.J."/>
            <person name="Yan W."/>
            <person name="Fan B."/>
            <person name="Jiang Y."/>
            <person name="Adhikari A."/>
            <person name="Zheng C.-J."/>
            <person name="Schuster L."/>
            <person name="Cowan T.M."/>
            <person name="Smanski M.J."/>
            <person name="Chevrette M.G."/>
            <person name="De Carvalho L.P.S."/>
            <person name="Shen B."/>
        </authorList>
    </citation>
    <scope>NUCLEOTIDE SEQUENCE [LARGE SCALE GENOMIC DNA]</scope>
    <source>
        <strain evidence="1 2">NPDC050403</strain>
    </source>
</reference>
<dbReference type="EMBL" id="JBFAKC010000016">
    <property type="protein sequence ID" value="MEV0711550.1"/>
    <property type="molecule type" value="Genomic_DNA"/>
</dbReference>
<gene>
    <name evidence="1" type="ORF">AB0I48_28685</name>
</gene>
<keyword evidence="2" id="KW-1185">Reference proteome</keyword>
<organism evidence="1 2">
    <name type="scientific">Nocardia aurea</name>
    <dbReference type="NCBI Taxonomy" id="2144174"/>
    <lineage>
        <taxon>Bacteria</taxon>
        <taxon>Bacillati</taxon>
        <taxon>Actinomycetota</taxon>
        <taxon>Actinomycetes</taxon>
        <taxon>Mycobacteriales</taxon>
        <taxon>Nocardiaceae</taxon>
        <taxon>Nocardia</taxon>
    </lineage>
</organism>
<dbReference type="Proteomes" id="UP001551695">
    <property type="component" value="Unassembled WGS sequence"/>
</dbReference>
<name>A0ABV3G1M1_9NOCA</name>
<proteinExistence type="predicted"/>
<accession>A0ABV3G1M1</accession>
<sequence>MFVMRTRVQGFGRLGTWGLLAATMMICSCAFEPDDGGLPPLSTYELTTTTVVPVPPAASVPPVTEPEPAEPGDDRLDCAAPGFEVVAIDWSHPDRASSLDVPPGPGTVFRENRIRIRITNNSRHKILTSGAWLDMGYRRHDGTVRRSSELGLKPAFSFDSVPRQPATRERAETVRGHDSIEFSEHIGVVYLTDGTPPWVDSYTLRWAFENPDLENACRAQNEHDAQPTPP</sequence>
<protein>
    <recommendedName>
        <fullName evidence="3">DUF4352 domain-containing protein</fullName>
    </recommendedName>
</protein>
<evidence type="ECO:0000313" key="1">
    <source>
        <dbReference type="EMBL" id="MEV0711550.1"/>
    </source>
</evidence>